<evidence type="ECO:0000313" key="16">
    <source>
        <dbReference type="Proteomes" id="UP000299102"/>
    </source>
</evidence>
<evidence type="ECO:0000256" key="10">
    <source>
        <dbReference type="ARBA" id="ARBA00023235"/>
    </source>
</evidence>
<comment type="catalytic activity">
    <reaction evidence="1 12">
        <text>ATP-dependent breakage, passage and rejoining of double-stranded DNA.</text>
        <dbReference type="EC" id="5.6.2.2"/>
    </reaction>
</comment>
<dbReference type="Pfam" id="PF04406">
    <property type="entry name" value="TP6A_N"/>
    <property type="match status" value="1"/>
</dbReference>
<dbReference type="GO" id="GO:0003918">
    <property type="term" value="F:DNA topoisomerase type II (double strand cut, ATP-hydrolyzing) activity"/>
    <property type="evidence" value="ECO:0007669"/>
    <property type="project" value="UniProtKB-UniRule"/>
</dbReference>
<dbReference type="CDD" id="cd00223">
    <property type="entry name" value="TOPRIM_TopoIIB_SPO"/>
    <property type="match status" value="1"/>
</dbReference>
<dbReference type="Proteomes" id="UP000299102">
    <property type="component" value="Unassembled WGS sequence"/>
</dbReference>
<evidence type="ECO:0000256" key="2">
    <source>
        <dbReference type="ARBA" id="ARBA00001946"/>
    </source>
</evidence>
<dbReference type="EMBL" id="BGZK01000147">
    <property type="protein sequence ID" value="GBP23127.1"/>
    <property type="molecule type" value="Genomic_DNA"/>
</dbReference>
<dbReference type="AlphaFoldDB" id="A0A4C1UAN1"/>
<comment type="cofactor">
    <cofactor evidence="2">
        <name>Mg(2+)</name>
        <dbReference type="ChEBI" id="CHEBI:18420"/>
    </cofactor>
</comment>
<sequence>MRASERHASLPLGHGSQFRQDPELTEAIDQLYADEQLERVVDNSENLLPNRILELSEVRELVKNEISLNGDDLNLVLSEVQKQRFYFKSIIVDVQADQSVQEIQCRRKPLIKKIEGILDEVNKMAERGETPKLELRNQRLWSNCVYDFDRVTLKSFAEAKKTSICYSDSNDRTRFSTIVFVLTKVHELLTKRLTVTRRELFYQNVARFRKQSTLDTAVRDVCCLLESPPWHLGVVATAKGLVAGPLVMVARNGAVVDCMNSGGVLIPQDVSGIQSLRSTARYVLVVEKDAIFQKLLDEGALMRLGPVIIITGKGYPDVCTRQLVARLTRELRLPALALVDADPHGLEIYLTYKYGSLAQSHLSHDLSCGKLRLLGARHADAVTLAPAAARLPLTARDRRKIQSLMRRPYLDAPACAPLRAELRAMLASGVKAELEAVAPTASELCDAYIPAKLRQLRVKT</sequence>
<comment type="subcellular location">
    <subcellularLocation>
        <location evidence="3">Nucleus</location>
    </subcellularLocation>
</comment>
<gene>
    <name evidence="15" type="ORF">EVAR_13148_1</name>
</gene>
<protein>
    <recommendedName>
        <fullName evidence="5">DNA topoisomerase (ATP-hydrolyzing)</fullName>
        <ecNumber evidence="5">5.6.2.2</ecNumber>
    </recommendedName>
</protein>
<evidence type="ECO:0000313" key="15">
    <source>
        <dbReference type="EMBL" id="GBP23127.1"/>
    </source>
</evidence>
<dbReference type="InterPro" id="IPR034136">
    <property type="entry name" value="TOPRIM_Topo6A/Spo11"/>
</dbReference>
<evidence type="ECO:0000256" key="6">
    <source>
        <dbReference type="ARBA" id="ARBA00022723"/>
    </source>
</evidence>
<dbReference type="InterPro" id="IPR036388">
    <property type="entry name" value="WH-like_DNA-bd_sf"/>
</dbReference>
<dbReference type="GO" id="GO:0042138">
    <property type="term" value="P:meiotic DNA double-strand break formation"/>
    <property type="evidence" value="ECO:0007669"/>
    <property type="project" value="InterPro"/>
</dbReference>
<comment type="caution">
    <text evidence="15">The sequence shown here is derived from an EMBL/GenBank/DDBJ whole genome shotgun (WGS) entry which is preliminary data.</text>
</comment>
<evidence type="ECO:0000256" key="1">
    <source>
        <dbReference type="ARBA" id="ARBA00000185"/>
    </source>
</evidence>
<dbReference type="GO" id="GO:0007131">
    <property type="term" value="P:reciprocal meiotic recombination"/>
    <property type="evidence" value="ECO:0007669"/>
    <property type="project" value="TreeGrafter"/>
</dbReference>
<keyword evidence="16" id="KW-1185">Reference proteome</keyword>
<evidence type="ECO:0000256" key="11">
    <source>
        <dbReference type="ARBA" id="ARBA00023242"/>
    </source>
</evidence>
<name>A0A4C1UAN1_EUMVA</name>
<dbReference type="PROSITE" id="PS52041">
    <property type="entry name" value="TOPO_IIB"/>
    <property type="match status" value="1"/>
</dbReference>
<reference evidence="15 16" key="1">
    <citation type="journal article" date="2019" name="Commun. Biol.">
        <title>The bagworm genome reveals a unique fibroin gene that provides high tensile strength.</title>
        <authorList>
            <person name="Kono N."/>
            <person name="Nakamura H."/>
            <person name="Ohtoshi R."/>
            <person name="Tomita M."/>
            <person name="Numata K."/>
            <person name="Arakawa K."/>
        </authorList>
    </citation>
    <scope>NUCLEOTIDE SEQUENCE [LARGE SCALE GENOMIC DNA]</scope>
</reference>
<dbReference type="PANTHER" id="PTHR10848:SF0">
    <property type="entry name" value="MEIOTIC RECOMBINATION PROTEIN SPO11"/>
    <property type="match status" value="1"/>
</dbReference>
<dbReference type="PANTHER" id="PTHR10848">
    <property type="entry name" value="MEIOTIC RECOMBINATION PROTEIN SPO11"/>
    <property type="match status" value="1"/>
</dbReference>
<dbReference type="InterPro" id="IPR036078">
    <property type="entry name" value="Spo11/TopoVI_A_sf"/>
</dbReference>
<dbReference type="GO" id="GO:0046872">
    <property type="term" value="F:metal ion binding"/>
    <property type="evidence" value="ECO:0007669"/>
    <property type="project" value="UniProtKB-KW"/>
</dbReference>
<evidence type="ECO:0000259" key="14">
    <source>
        <dbReference type="Pfam" id="PF21180"/>
    </source>
</evidence>
<evidence type="ECO:0000256" key="4">
    <source>
        <dbReference type="ARBA" id="ARBA00006559"/>
    </source>
</evidence>
<keyword evidence="7" id="KW-0460">Magnesium</keyword>
<keyword evidence="10 12" id="KW-0413">Isomerase</keyword>
<keyword evidence="8 12" id="KW-0799">Topoisomerase</keyword>
<feature type="domain" description="Topoisomerase 6 subunit A/Spo11 TOPRIM" evidence="14">
    <location>
        <begin position="282"/>
        <end position="453"/>
    </location>
</feature>
<evidence type="ECO:0000256" key="8">
    <source>
        <dbReference type="ARBA" id="ARBA00023029"/>
    </source>
</evidence>
<organism evidence="15 16">
    <name type="scientific">Eumeta variegata</name>
    <name type="common">Bagworm moth</name>
    <name type="synonym">Eumeta japonica</name>
    <dbReference type="NCBI Taxonomy" id="151549"/>
    <lineage>
        <taxon>Eukaryota</taxon>
        <taxon>Metazoa</taxon>
        <taxon>Ecdysozoa</taxon>
        <taxon>Arthropoda</taxon>
        <taxon>Hexapoda</taxon>
        <taxon>Insecta</taxon>
        <taxon>Pterygota</taxon>
        <taxon>Neoptera</taxon>
        <taxon>Endopterygota</taxon>
        <taxon>Lepidoptera</taxon>
        <taxon>Glossata</taxon>
        <taxon>Ditrysia</taxon>
        <taxon>Tineoidea</taxon>
        <taxon>Psychidae</taxon>
        <taxon>Oiketicinae</taxon>
        <taxon>Eumeta</taxon>
    </lineage>
</organism>
<keyword evidence="6" id="KW-0479">Metal-binding</keyword>
<dbReference type="PRINTS" id="PR01550">
    <property type="entry name" value="TOP6AFAMILY"/>
</dbReference>
<evidence type="ECO:0000259" key="13">
    <source>
        <dbReference type="Pfam" id="PF04406"/>
    </source>
</evidence>
<dbReference type="GO" id="GO:0005524">
    <property type="term" value="F:ATP binding"/>
    <property type="evidence" value="ECO:0007669"/>
    <property type="project" value="InterPro"/>
</dbReference>
<dbReference type="InterPro" id="IPR002815">
    <property type="entry name" value="Spo11/TopoVI_A"/>
</dbReference>
<dbReference type="Gene3D" id="1.10.10.10">
    <property type="entry name" value="Winged helix-like DNA-binding domain superfamily/Winged helix DNA-binding domain"/>
    <property type="match status" value="1"/>
</dbReference>
<dbReference type="Gene3D" id="3.40.1360.10">
    <property type="match status" value="1"/>
</dbReference>
<dbReference type="PRINTS" id="PR01551">
    <property type="entry name" value="SPO11HOMOLOG"/>
</dbReference>
<feature type="active site" description="O-(5'-phospho-DNA)-tyrosine intermediate" evidence="12">
    <location>
        <position position="202"/>
    </location>
</feature>
<dbReference type="Pfam" id="PF21180">
    <property type="entry name" value="TOP6A-Spo11_Toprim"/>
    <property type="match status" value="1"/>
</dbReference>
<keyword evidence="9 12" id="KW-0238">DNA-binding</keyword>
<dbReference type="STRING" id="151549.A0A4C1UAN1"/>
<dbReference type="InterPro" id="IPR013048">
    <property type="entry name" value="Meiotic_Spo11"/>
</dbReference>
<evidence type="ECO:0000256" key="9">
    <source>
        <dbReference type="ARBA" id="ARBA00023125"/>
    </source>
</evidence>
<dbReference type="GO" id="GO:0000228">
    <property type="term" value="C:nuclear chromosome"/>
    <property type="evidence" value="ECO:0007669"/>
    <property type="project" value="TreeGrafter"/>
</dbReference>
<dbReference type="SUPFAM" id="SSF56726">
    <property type="entry name" value="DNA topoisomerase IV, alpha subunit"/>
    <property type="match status" value="1"/>
</dbReference>
<feature type="domain" description="Spo11/DNA topoisomerase VI subunit A N-terminal" evidence="13">
    <location>
        <begin position="174"/>
        <end position="234"/>
    </location>
</feature>
<dbReference type="EC" id="5.6.2.2" evidence="5"/>
<evidence type="ECO:0000256" key="3">
    <source>
        <dbReference type="ARBA" id="ARBA00004123"/>
    </source>
</evidence>
<dbReference type="GO" id="GO:0003677">
    <property type="term" value="F:DNA binding"/>
    <property type="evidence" value="ECO:0007669"/>
    <property type="project" value="UniProtKB-UniRule"/>
</dbReference>
<proteinExistence type="inferred from homology"/>
<comment type="similarity">
    <text evidence="4 12">Belongs to the TOP6A family.</text>
</comment>
<dbReference type="GO" id="GO:0000706">
    <property type="term" value="P:meiotic DNA double-strand break processing"/>
    <property type="evidence" value="ECO:0007669"/>
    <property type="project" value="TreeGrafter"/>
</dbReference>
<accession>A0A4C1UAN1</accession>
<evidence type="ECO:0000256" key="5">
    <source>
        <dbReference type="ARBA" id="ARBA00012895"/>
    </source>
</evidence>
<evidence type="ECO:0000256" key="7">
    <source>
        <dbReference type="ARBA" id="ARBA00022842"/>
    </source>
</evidence>
<dbReference type="OrthoDB" id="5377392at2759"/>
<evidence type="ECO:0000256" key="12">
    <source>
        <dbReference type="PROSITE-ProRule" id="PRU01385"/>
    </source>
</evidence>
<dbReference type="InterPro" id="IPR013049">
    <property type="entry name" value="Spo11/TopoVI_A_N"/>
</dbReference>
<keyword evidence="11" id="KW-0539">Nucleus</keyword>